<dbReference type="AlphaFoldDB" id="N1PCJ7"/>
<keyword evidence="2" id="KW-1185">Reference proteome</keyword>
<name>N1PCJ7_DOTSN</name>
<reference evidence="1 2" key="2">
    <citation type="journal article" date="2012" name="PLoS Pathog.">
        <title>Diverse lifestyles and strategies of plant pathogenesis encoded in the genomes of eighteen Dothideomycetes fungi.</title>
        <authorList>
            <person name="Ohm R.A."/>
            <person name="Feau N."/>
            <person name="Henrissat B."/>
            <person name="Schoch C.L."/>
            <person name="Horwitz B.A."/>
            <person name="Barry K.W."/>
            <person name="Condon B.J."/>
            <person name="Copeland A.C."/>
            <person name="Dhillon B."/>
            <person name="Glaser F."/>
            <person name="Hesse C.N."/>
            <person name="Kosti I."/>
            <person name="LaButti K."/>
            <person name="Lindquist E.A."/>
            <person name="Lucas S."/>
            <person name="Salamov A.A."/>
            <person name="Bradshaw R.E."/>
            <person name="Ciuffetti L."/>
            <person name="Hamelin R.C."/>
            <person name="Kema G.H.J."/>
            <person name="Lawrence C."/>
            <person name="Scott J.A."/>
            <person name="Spatafora J.W."/>
            <person name="Turgeon B.G."/>
            <person name="de Wit P.J.G.M."/>
            <person name="Zhong S."/>
            <person name="Goodwin S.B."/>
            <person name="Grigoriev I.V."/>
        </authorList>
    </citation>
    <scope>NUCLEOTIDE SEQUENCE [LARGE SCALE GENOMIC DNA]</scope>
    <source>
        <strain evidence="2">NZE10 / CBS 128990</strain>
    </source>
</reference>
<reference evidence="2" key="1">
    <citation type="journal article" date="2012" name="PLoS Genet.">
        <title>The genomes of the fungal plant pathogens Cladosporium fulvum and Dothistroma septosporum reveal adaptation to different hosts and lifestyles but also signatures of common ancestry.</title>
        <authorList>
            <person name="de Wit P.J.G.M."/>
            <person name="van der Burgt A."/>
            <person name="Oekmen B."/>
            <person name="Stergiopoulos I."/>
            <person name="Abd-Elsalam K.A."/>
            <person name="Aerts A.L."/>
            <person name="Bahkali A.H."/>
            <person name="Beenen H.G."/>
            <person name="Chettri P."/>
            <person name="Cox M.P."/>
            <person name="Datema E."/>
            <person name="de Vries R.P."/>
            <person name="Dhillon B."/>
            <person name="Ganley A.R."/>
            <person name="Griffiths S.A."/>
            <person name="Guo Y."/>
            <person name="Hamelin R.C."/>
            <person name="Henrissat B."/>
            <person name="Kabir M.S."/>
            <person name="Jashni M.K."/>
            <person name="Kema G."/>
            <person name="Klaubauf S."/>
            <person name="Lapidus A."/>
            <person name="Levasseur A."/>
            <person name="Lindquist E."/>
            <person name="Mehrabi R."/>
            <person name="Ohm R.A."/>
            <person name="Owen T.J."/>
            <person name="Salamov A."/>
            <person name="Schwelm A."/>
            <person name="Schijlen E."/>
            <person name="Sun H."/>
            <person name="van den Burg H.A."/>
            <person name="van Ham R.C.H.J."/>
            <person name="Zhang S."/>
            <person name="Goodwin S.B."/>
            <person name="Grigoriev I.V."/>
            <person name="Collemare J."/>
            <person name="Bradshaw R.E."/>
        </authorList>
    </citation>
    <scope>NUCLEOTIDE SEQUENCE [LARGE SCALE GENOMIC DNA]</scope>
    <source>
        <strain evidence="2">NZE10 / CBS 128990</strain>
    </source>
</reference>
<dbReference type="Proteomes" id="UP000016933">
    <property type="component" value="Unassembled WGS sequence"/>
</dbReference>
<sequence length="83" mass="8749">MEEIGVHSSCVTQSSKACKVASRCQLTGSHLRHLCITSGLYTLWHHSPGPTTALSATPPCGGRLYGNDSAEILIAGQLINASR</sequence>
<gene>
    <name evidence="1" type="ORF">DOTSEDRAFT_74773</name>
</gene>
<protein>
    <submittedName>
        <fullName evidence="1">Uncharacterized protein</fullName>
    </submittedName>
</protein>
<proteinExistence type="predicted"/>
<accession>N1PCJ7</accession>
<organism evidence="1 2">
    <name type="scientific">Dothistroma septosporum (strain NZE10 / CBS 128990)</name>
    <name type="common">Red band needle blight fungus</name>
    <name type="synonym">Mycosphaerella pini</name>
    <dbReference type="NCBI Taxonomy" id="675120"/>
    <lineage>
        <taxon>Eukaryota</taxon>
        <taxon>Fungi</taxon>
        <taxon>Dikarya</taxon>
        <taxon>Ascomycota</taxon>
        <taxon>Pezizomycotina</taxon>
        <taxon>Dothideomycetes</taxon>
        <taxon>Dothideomycetidae</taxon>
        <taxon>Mycosphaerellales</taxon>
        <taxon>Mycosphaerellaceae</taxon>
        <taxon>Dothistroma</taxon>
    </lineage>
</organism>
<dbReference type="EMBL" id="KB446544">
    <property type="protein sequence ID" value="EME40012.1"/>
    <property type="molecule type" value="Genomic_DNA"/>
</dbReference>
<evidence type="ECO:0000313" key="2">
    <source>
        <dbReference type="Proteomes" id="UP000016933"/>
    </source>
</evidence>
<evidence type="ECO:0000313" key="1">
    <source>
        <dbReference type="EMBL" id="EME40012.1"/>
    </source>
</evidence>
<dbReference type="HOGENOM" id="CLU_2542549_0_0_1"/>